<name>A0A811NGU7_9POAL</name>
<keyword evidence="2" id="KW-1185">Reference proteome</keyword>
<accession>A0A811NGU7</accession>
<dbReference type="EMBL" id="CAJGYO010000003">
    <property type="protein sequence ID" value="CAD6221592.1"/>
    <property type="molecule type" value="Genomic_DNA"/>
</dbReference>
<dbReference type="SUPFAM" id="SSF52540">
    <property type="entry name" value="P-loop containing nucleoside triphosphate hydrolases"/>
    <property type="match status" value="1"/>
</dbReference>
<reference evidence="1" key="1">
    <citation type="submission" date="2020-10" db="EMBL/GenBank/DDBJ databases">
        <authorList>
            <person name="Han B."/>
            <person name="Lu T."/>
            <person name="Zhao Q."/>
            <person name="Huang X."/>
            <person name="Zhao Y."/>
        </authorList>
    </citation>
    <scope>NUCLEOTIDE SEQUENCE</scope>
</reference>
<proteinExistence type="predicted"/>
<dbReference type="PANTHER" id="PTHR33377:SF92">
    <property type="entry name" value="NB-ARC DOMAIN-CONTAINING PROTEIN"/>
    <property type="match status" value="1"/>
</dbReference>
<dbReference type="Gene3D" id="3.40.50.300">
    <property type="entry name" value="P-loop containing nucleotide triphosphate hydrolases"/>
    <property type="match status" value="1"/>
</dbReference>
<dbReference type="InterPro" id="IPR027417">
    <property type="entry name" value="P-loop_NTPase"/>
</dbReference>
<sequence length="525" mass="59583">MVSLLEIFLSAILGDLATRSIDFFVSRRPKPPAPEDRLQSVLLRAQVIVDEAMGRRQITNRAMLQQLDALVDAVHRGHYALDTFRCQTSCLHQEEASSSNGRIIVVRAGGSPDLGSRRLRRCPERGHQELSTSREISEEMQEVLDRLSAMIVDAHELVLFLANDNSRGIDRQPYSMYLLLGNCMFGRQIEAQLVIDFLLYAQHSGAEEPAVLPIVGSFRVGMSTLVAHVCKDERVRGHFSETVFLSDHDFQYDGLAAFREGLCAMRQQDCGTSHYSSNKDGATRRLLLVVEVGGDLDEDVWNRLYSASKHWMPRGSKIILTSRSDKIAKLGTTQALNLKPLSHEAYWYFFRTLAFGSADPMSHPRQLTNLAMEIAATLNGSMIIANVSARMLRDSFSVQFWRKVATFMRSQFQRHVSKFGEHPYDLLNQNKPVYFGRINRRFEQVVAYHQYHRHSSQQDHHQVPKITLHDVTYGDAKLPGRFEALAWKSPIPPYYSYVYACEIQELKSSTGNKRKRSAKYGGALP</sequence>
<comment type="caution">
    <text evidence="1">The sequence shown here is derived from an EMBL/GenBank/DDBJ whole genome shotgun (WGS) entry which is preliminary data.</text>
</comment>
<dbReference type="PANTHER" id="PTHR33377">
    <property type="entry name" value="OS10G0134700 PROTEIN-RELATED"/>
    <property type="match status" value="1"/>
</dbReference>
<protein>
    <recommendedName>
        <fullName evidence="3">NB-ARC domain-containing protein</fullName>
    </recommendedName>
</protein>
<evidence type="ECO:0000313" key="2">
    <source>
        <dbReference type="Proteomes" id="UP000604825"/>
    </source>
</evidence>
<dbReference type="GO" id="GO:0043531">
    <property type="term" value="F:ADP binding"/>
    <property type="evidence" value="ECO:0007669"/>
    <property type="project" value="InterPro"/>
</dbReference>
<dbReference type="OrthoDB" id="679291at2759"/>
<organism evidence="1 2">
    <name type="scientific">Miscanthus lutarioriparius</name>
    <dbReference type="NCBI Taxonomy" id="422564"/>
    <lineage>
        <taxon>Eukaryota</taxon>
        <taxon>Viridiplantae</taxon>
        <taxon>Streptophyta</taxon>
        <taxon>Embryophyta</taxon>
        <taxon>Tracheophyta</taxon>
        <taxon>Spermatophyta</taxon>
        <taxon>Magnoliopsida</taxon>
        <taxon>Liliopsida</taxon>
        <taxon>Poales</taxon>
        <taxon>Poaceae</taxon>
        <taxon>PACMAD clade</taxon>
        <taxon>Panicoideae</taxon>
        <taxon>Andropogonodae</taxon>
        <taxon>Andropogoneae</taxon>
        <taxon>Saccharinae</taxon>
        <taxon>Miscanthus</taxon>
    </lineage>
</organism>
<dbReference type="Proteomes" id="UP000604825">
    <property type="component" value="Unassembled WGS sequence"/>
</dbReference>
<evidence type="ECO:0008006" key="3">
    <source>
        <dbReference type="Google" id="ProtNLM"/>
    </source>
</evidence>
<gene>
    <name evidence="1" type="ORF">NCGR_LOCUS14843</name>
</gene>
<dbReference type="AlphaFoldDB" id="A0A811NGU7"/>
<evidence type="ECO:0000313" key="1">
    <source>
        <dbReference type="EMBL" id="CAD6221592.1"/>
    </source>
</evidence>